<name>A0A5B1CHD1_9BACT</name>
<dbReference type="AlphaFoldDB" id="A0A5B1CHD1"/>
<evidence type="ECO:0000256" key="2">
    <source>
        <dbReference type="SAM" id="Phobius"/>
    </source>
</evidence>
<dbReference type="Proteomes" id="UP000322699">
    <property type="component" value="Unassembled WGS sequence"/>
</dbReference>
<comment type="caution">
    <text evidence="3">The sequence shown here is derived from an EMBL/GenBank/DDBJ whole genome shotgun (WGS) entry which is preliminary data.</text>
</comment>
<proteinExistence type="predicted"/>
<evidence type="ECO:0000313" key="3">
    <source>
        <dbReference type="EMBL" id="KAA1260598.1"/>
    </source>
</evidence>
<evidence type="ECO:0000256" key="1">
    <source>
        <dbReference type="SAM" id="MobiDB-lite"/>
    </source>
</evidence>
<reference evidence="3 4" key="1">
    <citation type="submission" date="2019-08" db="EMBL/GenBank/DDBJ databases">
        <title>Deep-cultivation of Planctomycetes and their phenomic and genomic characterization uncovers novel biology.</title>
        <authorList>
            <person name="Wiegand S."/>
            <person name="Jogler M."/>
            <person name="Boedeker C."/>
            <person name="Pinto D."/>
            <person name="Vollmers J."/>
            <person name="Rivas-Marin E."/>
            <person name="Kohn T."/>
            <person name="Peeters S.H."/>
            <person name="Heuer A."/>
            <person name="Rast P."/>
            <person name="Oberbeckmann S."/>
            <person name="Bunk B."/>
            <person name="Jeske O."/>
            <person name="Meyerdierks A."/>
            <person name="Storesund J.E."/>
            <person name="Kallscheuer N."/>
            <person name="Luecker S."/>
            <person name="Lage O.M."/>
            <person name="Pohl T."/>
            <person name="Merkel B.J."/>
            <person name="Hornburger P."/>
            <person name="Mueller R.-W."/>
            <person name="Bruemmer F."/>
            <person name="Labrenz M."/>
            <person name="Spormann A.M."/>
            <person name="Op Den Camp H."/>
            <person name="Overmann J."/>
            <person name="Amann R."/>
            <person name="Jetten M.S.M."/>
            <person name="Mascher T."/>
            <person name="Medema M.H."/>
            <person name="Devos D.P."/>
            <person name="Kaster A.-K."/>
            <person name="Ovreas L."/>
            <person name="Rohde M."/>
            <person name="Galperin M.Y."/>
            <person name="Jogler C."/>
        </authorList>
    </citation>
    <scope>NUCLEOTIDE SEQUENCE [LARGE SCALE GENOMIC DNA]</scope>
    <source>
        <strain evidence="3 4">LF1</strain>
    </source>
</reference>
<feature type="region of interest" description="Disordered" evidence="1">
    <location>
        <begin position="425"/>
        <end position="455"/>
    </location>
</feature>
<keyword evidence="4" id="KW-1185">Reference proteome</keyword>
<dbReference type="EMBL" id="VRLW01000001">
    <property type="protein sequence ID" value="KAA1260598.1"/>
    <property type="molecule type" value="Genomic_DNA"/>
</dbReference>
<evidence type="ECO:0008006" key="5">
    <source>
        <dbReference type="Google" id="ProtNLM"/>
    </source>
</evidence>
<sequence>MHERTQRSLARLVFVLCCAVPTFLILTTILIQMSPWYHRRCIDAVQQTIAQQTGLVVSIDDYQVVSPSHTLLKQIKLTDPETGQEVATVRQVDWSTEDGRTVILLQQPELQAETLSQSWSLLHDRFLCRPEHLGESARLAANDLTIHSLHSPITLRDVDAWIEPDGDSEVGHQSVRATIHCLLAGSAESSPIQITLLRDRSEAKPTTEWAIATGGTALPCSAIAEYLPGHWSNLGNNATFTGTMEGVADGADWQINLSGATLSNLSLDRIFQHQAHRFSGTATLKLQRCHLHPSQKTVDVSGSIHAVDGLIGRSLLQSTNQFLGFAINQLPPGHEDVAYDCMAMRFSLNGPRMRLDGICRQEIGYKDAPIGVVMGVGGIPIAQTPSLDLQAVRLMSVLAPSHSEMVPVSQQNQALLNLLIPPKRPIPDMSDRPPAPARISGVGQYQGGPLTGERR</sequence>
<keyword evidence="2" id="KW-0812">Transmembrane</keyword>
<accession>A0A5B1CHD1</accession>
<gene>
    <name evidence="3" type="ORF">LF1_31380</name>
</gene>
<keyword evidence="2" id="KW-1133">Transmembrane helix</keyword>
<dbReference type="OrthoDB" id="247707at2"/>
<evidence type="ECO:0000313" key="4">
    <source>
        <dbReference type="Proteomes" id="UP000322699"/>
    </source>
</evidence>
<organism evidence="3 4">
    <name type="scientific">Rubripirellula obstinata</name>
    <dbReference type="NCBI Taxonomy" id="406547"/>
    <lineage>
        <taxon>Bacteria</taxon>
        <taxon>Pseudomonadati</taxon>
        <taxon>Planctomycetota</taxon>
        <taxon>Planctomycetia</taxon>
        <taxon>Pirellulales</taxon>
        <taxon>Pirellulaceae</taxon>
        <taxon>Rubripirellula</taxon>
    </lineage>
</organism>
<protein>
    <recommendedName>
        <fullName evidence="5">AsmA-like C-terminal domain-containing protein</fullName>
    </recommendedName>
</protein>
<keyword evidence="2" id="KW-0472">Membrane</keyword>
<feature type="compositionally biased region" description="Gly residues" evidence="1">
    <location>
        <begin position="444"/>
        <end position="455"/>
    </location>
</feature>
<feature type="transmembrane region" description="Helical" evidence="2">
    <location>
        <begin position="12"/>
        <end position="31"/>
    </location>
</feature>
<dbReference type="RefSeq" id="WP_068265861.1">
    <property type="nucleotide sequence ID" value="NZ_LWSK01000100.1"/>
</dbReference>